<accession>A0A7S5R5E9</accession>
<organism evidence="1 2">
    <name type="scientific">Rhizobium phage RHph_Y1_20</name>
    <dbReference type="NCBI Taxonomy" id="2509571"/>
    <lineage>
        <taxon>Viruses</taxon>
        <taxon>Duplodnaviria</taxon>
        <taxon>Heunggongvirae</taxon>
        <taxon>Uroviricota</taxon>
        <taxon>Caudoviricetes</taxon>
        <taxon>Autographivirales</taxon>
        <taxon>Dunnvirinae</taxon>
        <taxon>Tepoztlanvirus</taxon>
        <taxon>Tepoztlanvirus RHphY120</taxon>
    </lineage>
</organism>
<name>A0A7S5R5E9_9CAUD</name>
<reference evidence="1 2" key="1">
    <citation type="submission" date="2020-01" db="EMBL/GenBank/DDBJ databases">
        <title>Patterns of diversity and host range of bacteriophage communities associated with bean-nodulatin bacteria.</title>
        <authorList>
            <person name="Vann Cauwenberghe J."/>
            <person name="Santamaria R.I."/>
            <person name="Bustos P."/>
            <person name="Juarez S."/>
            <person name="Gonzalez V."/>
        </authorList>
    </citation>
    <scope>NUCLEOTIDE SEQUENCE [LARGE SCALE GENOMIC DNA]</scope>
    <source>
        <strain evidence="2">RHph</strain>
    </source>
</reference>
<keyword evidence="2" id="KW-1185">Reference proteome</keyword>
<sequence>MLTIGQIEELVGSCSYKPGWTVHLHGDGDRPYIQIEVSVEAEASMESAGPTKGRRSSWNGSKVYLSQHMCRQEIVSAVYGAIERAELHEIREWFRYRGASIFNPHLDPDVLAEVARKKSSFNVRANAMSMDEGIANSN</sequence>
<protein>
    <submittedName>
        <fullName evidence="1">Uncharacterized protein</fullName>
    </submittedName>
</protein>
<evidence type="ECO:0000313" key="2">
    <source>
        <dbReference type="Proteomes" id="UP000612125"/>
    </source>
</evidence>
<dbReference type="Proteomes" id="UP000612125">
    <property type="component" value="Segment"/>
</dbReference>
<proteinExistence type="predicted"/>
<evidence type="ECO:0000313" key="1">
    <source>
        <dbReference type="EMBL" id="QIG68290.1"/>
    </source>
</evidence>
<gene>
    <name evidence="1" type="ORF">EVB57_013</name>
</gene>
<dbReference type="EMBL" id="MN988488">
    <property type="protein sequence ID" value="QIG68290.1"/>
    <property type="molecule type" value="Genomic_DNA"/>
</dbReference>